<evidence type="ECO:0000313" key="3">
    <source>
        <dbReference type="EMBL" id="PPQ86133.1"/>
    </source>
</evidence>
<reference evidence="3 4" key="1">
    <citation type="journal article" date="2018" name="Evol. Lett.">
        <title>Horizontal gene cluster transfer increased hallucinogenic mushroom diversity.</title>
        <authorList>
            <person name="Reynolds H.T."/>
            <person name="Vijayakumar V."/>
            <person name="Gluck-Thaler E."/>
            <person name="Korotkin H.B."/>
            <person name="Matheny P.B."/>
            <person name="Slot J.C."/>
        </authorList>
    </citation>
    <scope>NUCLEOTIDE SEQUENCE [LARGE SCALE GENOMIC DNA]</scope>
    <source>
        <strain evidence="3 4">2629</strain>
    </source>
</reference>
<accession>A0A409X5R8</accession>
<feature type="compositionally biased region" description="Low complexity" evidence="1">
    <location>
        <begin position="78"/>
        <end position="133"/>
    </location>
</feature>
<feature type="compositionally biased region" description="Low complexity" evidence="1">
    <location>
        <begin position="55"/>
        <end position="69"/>
    </location>
</feature>
<keyword evidence="2" id="KW-0472">Membrane</keyword>
<evidence type="ECO:0000313" key="4">
    <source>
        <dbReference type="Proteomes" id="UP000284842"/>
    </source>
</evidence>
<keyword evidence="2" id="KW-0812">Transmembrane</keyword>
<feature type="transmembrane region" description="Helical" evidence="2">
    <location>
        <begin position="159"/>
        <end position="183"/>
    </location>
</feature>
<dbReference type="EMBL" id="NHTK01004552">
    <property type="protein sequence ID" value="PPQ86133.1"/>
    <property type="molecule type" value="Genomic_DNA"/>
</dbReference>
<dbReference type="Proteomes" id="UP000284842">
    <property type="component" value="Unassembled WGS sequence"/>
</dbReference>
<gene>
    <name evidence="3" type="ORF">CVT24_012177</name>
</gene>
<dbReference type="OrthoDB" id="5985073at2759"/>
<dbReference type="AlphaFoldDB" id="A0A409X5R8"/>
<feature type="compositionally biased region" description="Polar residues" evidence="1">
    <location>
        <begin position="146"/>
        <end position="156"/>
    </location>
</feature>
<organism evidence="3 4">
    <name type="scientific">Panaeolus cyanescens</name>
    <dbReference type="NCBI Taxonomy" id="181874"/>
    <lineage>
        <taxon>Eukaryota</taxon>
        <taxon>Fungi</taxon>
        <taxon>Dikarya</taxon>
        <taxon>Basidiomycota</taxon>
        <taxon>Agaricomycotina</taxon>
        <taxon>Agaricomycetes</taxon>
        <taxon>Agaricomycetidae</taxon>
        <taxon>Agaricales</taxon>
        <taxon>Agaricineae</taxon>
        <taxon>Galeropsidaceae</taxon>
        <taxon>Panaeolus</taxon>
    </lineage>
</organism>
<protein>
    <submittedName>
        <fullName evidence="3">Uncharacterized protein</fullName>
    </submittedName>
</protein>
<keyword evidence="2" id="KW-1133">Transmembrane helix</keyword>
<proteinExistence type="predicted"/>
<sequence length="282" mass="29360">MASSAPSQPSQIPSLTPAPQGWIYTGCYEDTQLRILDGGFRGSDDTTVISCISAQSRPAPSSPTTTVPNTAPPPPPSSSSTSDPSSTTITSTSSSTGTRPSLTRTGSETTSLTTTSDTLSNPSTSLTNLSASTPVIPPPPIDQIFTPDNNHSPSSLSSAAVAGIAITATAITAILIVLLILLIRKRRREMRRITMTQHATTPAAYTNTPTYQDIHPEGLPAYDDLETSAEGTAIPAISGPVVETKARLQPCRPPVPIEASTDDSLSYLSAGAGDTNRVKRLS</sequence>
<evidence type="ECO:0000256" key="2">
    <source>
        <dbReference type="SAM" id="Phobius"/>
    </source>
</evidence>
<name>A0A409X5R8_9AGAR</name>
<keyword evidence="4" id="KW-1185">Reference proteome</keyword>
<feature type="region of interest" description="Disordered" evidence="1">
    <location>
        <begin position="55"/>
        <end position="156"/>
    </location>
</feature>
<evidence type="ECO:0000256" key="1">
    <source>
        <dbReference type="SAM" id="MobiDB-lite"/>
    </source>
</evidence>
<comment type="caution">
    <text evidence="3">The sequence shown here is derived from an EMBL/GenBank/DDBJ whole genome shotgun (WGS) entry which is preliminary data.</text>
</comment>
<dbReference type="InParanoid" id="A0A409X5R8"/>